<dbReference type="CDD" id="cd03786">
    <property type="entry name" value="GTB_UDP-GlcNAc_2-Epimerase"/>
    <property type="match status" value="1"/>
</dbReference>
<dbReference type="Pfam" id="PF02350">
    <property type="entry name" value="Epimerase_2"/>
    <property type="match status" value="1"/>
</dbReference>
<evidence type="ECO:0000256" key="4">
    <source>
        <dbReference type="ARBA" id="ARBA00079400"/>
    </source>
</evidence>
<keyword evidence="1 5" id="KW-0413">Isomerase</keyword>
<protein>
    <recommendedName>
        <fullName evidence="3">UDP-N-acetylglucosamine 2-epimerase (non-hydrolyzing)</fullName>
        <ecNumber evidence="3">5.1.3.14</ecNumber>
    </recommendedName>
    <alternativeName>
        <fullName evidence="4">UDP-GlcNAc-2-epimerase</fullName>
    </alternativeName>
</protein>
<dbReference type="EMBL" id="CP002105">
    <property type="protein sequence ID" value="ADL13712.1"/>
    <property type="molecule type" value="Genomic_DNA"/>
</dbReference>
<sequence length="378" mass="42542">MVEEIKKVAIIFGTRPEAIKMAPVVKELKQSQNLNPVVITTAQHRELLDQVLELFQLEVDYDLDIMKPKQNLSQITIKILQQLKPLFEQEEPDLVLVHGDTTTTFTSSLAAFYAQIPIGHVEAGLRTYEKYDPFPEEMNRRLCGVLTEMHFAPTEQAKNNLLQEGIDESQVFITGNTIVDALLEIYEKDYRFSKGVINDLDLLKEKLILVTTHRRENLGQPLVNICRAIKELVVSYPQAEVVFPVHPNPKISKIVKNVLSDVPNVHLIEPLNYKEFINLMVRADIILTDSGGIQEEASSLGKPTLLLRETTERPEAIVSGSVQLVGTNKTRIVKAGLNLLHEQPITSSSSVVTDLYGDGQAAVRIRELLITYFNNINK</sequence>
<dbReference type="GO" id="GO:0008761">
    <property type="term" value="F:UDP-N-acetylglucosamine 2-epimerase activity"/>
    <property type="evidence" value="ECO:0007669"/>
    <property type="project" value="UniProtKB-EC"/>
</dbReference>
<keyword evidence="8" id="KW-1185">Reference proteome</keyword>
<proteinExistence type="inferred from homology"/>
<organism evidence="7 8">
    <name type="scientific">Acetohalobium arabaticum (strain ATCC 49924 / DSM 5501 / Z-7288)</name>
    <dbReference type="NCBI Taxonomy" id="574087"/>
    <lineage>
        <taxon>Bacteria</taxon>
        <taxon>Bacillati</taxon>
        <taxon>Bacillota</taxon>
        <taxon>Clostridia</taxon>
        <taxon>Halanaerobiales</taxon>
        <taxon>Halobacteroidaceae</taxon>
        <taxon>Acetohalobium</taxon>
    </lineage>
</organism>
<accession>D9QTZ1</accession>
<dbReference type="SUPFAM" id="SSF53756">
    <property type="entry name" value="UDP-Glycosyltransferase/glycogen phosphorylase"/>
    <property type="match status" value="1"/>
</dbReference>
<dbReference type="KEGG" id="aar:Acear_2226"/>
<dbReference type="HOGENOM" id="CLU_041674_1_0_9"/>
<evidence type="ECO:0000256" key="1">
    <source>
        <dbReference type="ARBA" id="ARBA00023235"/>
    </source>
</evidence>
<dbReference type="EC" id="5.1.3.14" evidence="3"/>
<dbReference type="eggNOG" id="COG0381">
    <property type="taxonomic scope" value="Bacteria"/>
</dbReference>
<dbReference type="PANTHER" id="PTHR43174:SF2">
    <property type="entry name" value="UDP-N-ACETYLGLUCOSAMINE 2-EPIMERASE"/>
    <property type="match status" value="1"/>
</dbReference>
<dbReference type="Gene3D" id="3.40.50.2000">
    <property type="entry name" value="Glycogen Phosphorylase B"/>
    <property type="match status" value="2"/>
</dbReference>
<evidence type="ECO:0000259" key="6">
    <source>
        <dbReference type="Pfam" id="PF02350"/>
    </source>
</evidence>
<evidence type="ECO:0000256" key="3">
    <source>
        <dbReference type="ARBA" id="ARBA00038858"/>
    </source>
</evidence>
<dbReference type="FunFam" id="3.40.50.2000:FF:000043">
    <property type="entry name" value="UDP-N-acetylglucosamine 2-epimerase"/>
    <property type="match status" value="1"/>
</dbReference>
<evidence type="ECO:0000256" key="2">
    <source>
        <dbReference type="ARBA" id="ARBA00038209"/>
    </source>
</evidence>
<feature type="domain" description="UDP-N-acetylglucosamine 2-epimerase" evidence="6">
    <location>
        <begin position="26"/>
        <end position="369"/>
    </location>
</feature>
<evidence type="ECO:0000256" key="5">
    <source>
        <dbReference type="RuleBase" id="RU003513"/>
    </source>
</evidence>
<dbReference type="NCBIfam" id="TIGR00236">
    <property type="entry name" value="wecB"/>
    <property type="match status" value="1"/>
</dbReference>
<gene>
    <name evidence="7" type="ordered locus">Acear_2226</name>
</gene>
<dbReference type="InterPro" id="IPR003331">
    <property type="entry name" value="UDP_GlcNAc_Epimerase_2_dom"/>
</dbReference>
<dbReference type="STRING" id="574087.Acear_2226"/>
<evidence type="ECO:0000313" key="8">
    <source>
        <dbReference type="Proteomes" id="UP000001661"/>
    </source>
</evidence>
<dbReference type="Proteomes" id="UP000001661">
    <property type="component" value="Chromosome"/>
</dbReference>
<evidence type="ECO:0000313" key="7">
    <source>
        <dbReference type="EMBL" id="ADL13712.1"/>
    </source>
</evidence>
<dbReference type="InterPro" id="IPR029767">
    <property type="entry name" value="WecB-like"/>
</dbReference>
<dbReference type="PANTHER" id="PTHR43174">
    <property type="entry name" value="UDP-N-ACETYLGLUCOSAMINE 2-EPIMERASE"/>
    <property type="match status" value="1"/>
</dbReference>
<comment type="similarity">
    <text evidence="2 5">Belongs to the UDP-N-acetylglucosamine 2-epimerase family.</text>
</comment>
<name>D9QTZ1_ACEAZ</name>
<dbReference type="AlphaFoldDB" id="D9QTZ1"/>
<reference evidence="7 8" key="1">
    <citation type="journal article" date="2010" name="Stand. Genomic Sci.">
        <title>Complete genome sequence of Acetohalobium arabaticum type strain (Z-7288).</title>
        <authorList>
            <person name="Sikorski J."/>
            <person name="Lapidus A."/>
            <person name="Chertkov O."/>
            <person name="Lucas S."/>
            <person name="Copeland A."/>
            <person name="Glavina Del Rio T."/>
            <person name="Nolan M."/>
            <person name="Tice H."/>
            <person name="Cheng J.F."/>
            <person name="Han C."/>
            <person name="Brambilla E."/>
            <person name="Pitluck S."/>
            <person name="Liolios K."/>
            <person name="Ivanova N."/>
            <person name="Mavromatis K."/>
            <person name="Mikhailova N."/>
            <person name="Pati A."/>
            <person name="Bruce D."/>
            <person name="Detter C."/>
            <person name="Tapia R."/>
            <person name="Goodwin L."/>
            <person name="Chen A."/>
            <person name="Palaniappan K."/>
            <person name="Land M."/>
            <person name="Hauser L."/>
            <person name="Chang Y.J."/>
            <person name="Jeffries C.D."/>
            <person name="Rohde M."/>
            <person name="Goker M."/>
            <person name="Spring S."/>
            <person name="Woyke T."/>
            <person name="Bristow J."/>
            <person name="Eisen J.A."/>
            <person name="Markowitz V."/>
            <person name="Hugenholtz P."/>
            <person name="Kyrpides N.C."/>
            <person name="Klenk H.P."/>
        </authorList>
    </citation>
    <scope>NUCLEOTIDE SEQUENCE [LARGE SCALE GENOMIC DNA]</scope>
    <source>
        <strain evidence="8">ATCC 49924 / DSM 5501 / Z-7288</strain>
    </source>
</reference>